<feature type="transmembrane region" description="Helical" evidence="1">
    <location>
        <begin position="375"/>
        <end position="398"/>
    </location>
</feature>
<comment type="caution">
    <text evidence="2">The sequence shown here is derived from an EMBL/GenBank/DDBJ whole genome shotgun (WGS) entry which is preliminary data.</text>
</comment>
<keyword evidence="1" id="KW-0472">Membrane</keyword>
<feature type="transmembrane region" description="Helical" evidence="1">
    <location>
        <begin position="101"/>
        <end position="122"/>
    </location>
</feature>
<reference evidence="3" key="1">
    <citation type="journal article" date="2019" name="Int. J. Syst. Evol. Microbiol.">
        <title>The Global Catalogue of Microorganisms (GCM) 10K type strain sequencing project: providing services to taxonomists for standard genome sequencing and annotation.</title>
        <authorList>
            <consortium name="The Broad Institute Genomics Platform"/>
            <consortium name="The Broad Institute Genome Sequencing Center for Infectious Disease"/>
            <person name="Wu L."/>
            <person name="Ma J."/>
        </authorList>
    </citation>
    <scope>NUCLEOTIDE SEQUENCE [LARGE SCALE GENOMIC DNA]</scope>
    <source>
        <strain evidence="3">JCM 17130</strain>
    </source>
</reference>
<dbReference type="SUPFAM" id="SSF103473">
    <property type="entry name" value="MFS general substrate transporter"/>
    <property type="match status" value="1"/>
</dbReference>
<dbReference type="InterPro" id="IPR011701">
    <property type="entry name" value="MFS"/>
</dbReference>
<dbReference type="Gene3D" id="1.20.1250.20">
    <property type="entry name" value="MFS general substrate transporter like domains"/>
    <property type="match status" value="1"/>
</dbReference>
<proteinExistence type="predicted"/>
<gene>
    <name evidence="2" type="ORF">ACFSE6_07990</name>
</gene>
<feature type="transmembrane region" description="Helical" evidence="1">
    <location>
        <begin position="337"/>
        <end position="355"/>
    </location>
</feature>
<dbReference type="EMBL" id="JBHUEE010000003">
    <property type="protein sequence ID" value="MFD1717771.1"/>
    <property type="molecule type" value="Genomic_DNA"/>
</dbReference>
<evidence type="ECO:0000313" key="3">
    <source>
        <dbReference type="Proteomes" id="UP001597277"/>
    </source>
</evidence>
<dbReference type="InterPro" id="IPR036259">
    <property type="entry name" value="MFS_trans_sf"/>
</dbReference>
<dbReference type="RefSeq" id="WP_388004720.1">
    <property type="nucleotide sequence ID" value="NZ_JBHUEE010000003.1"/>
</dbReference>
<organism evidence="2 3">
    <name type="scientific">Georgenia deserti</name>
    <dbReference type="NCBI Taxonomy" id="2093781"/>
    <lineage>
        <taxon>Bacteria</taxon>
        <taxon>Bacillati</taxon>
        <taxon>Actinomycetota</taxon>
        <taxon>Actinomycetes</taxon>
        <taxon>Micrococcales</taxon>
        <taxon>Bogoriellaceae</taxon>
        <taxon>Georgenia</taxon>
    </lineage>
</organism>
<feature type="transmembrane region" description="Helical" evidence="1">
    <location>
        <begin position="167"/>
        <end position="190"/>
    </location>
</feature>
<feature type="transmembrane region" description="Helical" evidence="1">
    <location>
        <begin position="128"/>
        <end position="146"/>
    </location>
</feature>
<keyword evidence="1" id="KW-1133">Transmembrane helix</keyword>
<accession>A0ABW4L2L5</accession>
<feature type="transmembrane region" description="Helical" evidence="1">
    <location>
        <begin position="279"/>
        <end position="300"/>
    </location>
</feature>
<feature type="transmembrane region" description="Helical" evidence="1">
    <location>
        <begin position="196"/>
        <end position="216"/>
    </location>
</feature>
<feature type="transmembrane region" description="Helical" evidence="1">
    <location>
        <begin position="252"/>
        <end position="273"/>
    </location>
</feature>
<protein>
    <submittedName>
        <fullName evidence="2">MFS transporter</fullName>
    </submittedName>
</protein>
<keyword evidence="3" id="KW-1185">Reference proteome</keyword>
<feature type="transmembrane region" description="Helical" evidence="1">
    <location>
        <begin position="404"/>
        <end position="423"/>
    </location>
</feature>
<keyword evidence="1" id="KW-0812">Transmembrane</keyword>
<dbReference type="InterPro" id="IPR052528">
    <property type="entry name" value="Sugar_transport-like"/>
</dbReference>
<dbReference type="PANTHER" id="PTHR23526:SF2">
    <property type="entry name" value="MAJOR FACILITATOR SUPERFAMILY (MFS) PROFILE DOMAIN-CONTAINING PROTEIN"/>
    <property type="match status" value="1"/>
</dbReference>
<evidence type="ECO:0000256" key="1">
    <source>
        <dbReference type="SAM" id="Phobius"/>
    </source>
</evidence>
<dbReference type="PANTHER" id="PTHR23526">
    <property type="entry name" value="INTEGRAL MEMBRANE TRANSPORT PROTEIN-RELATED"/>
    <property type="match status" value="1"/>
</dbReference>
<dbReference type="Pfam" id="PF07690">
    <property type="entry name" value="MFS_1"/>
    <property type="match status" value="1"/>
</dbReference>
<sequence length="431" mass="43490">MSAAAALYARLVRPGENGSAGLAPTAARHVPGNGLRQIAAEALQATGDQVVNPRTVLPWLFSALGVPGGLVGLLVPIREAGSLVPQAALLPWVQARRRRRWVWVTGAAGQGLATAAIAAAAATTSGTAAGVVVLLALVAFALSRSLTSLAGKDVLGRTIPAGQRGQINGVATVLAGLAAITVGVGVRLIGGEEAPLLAGLLAAATLAWVAAAVVYARIREPDADPEPAPQGPGRLRHMADLLRADQALRRFVTVRALLLVSALSPPFVVTLAARNGQDISGLGAFVIASGLAALIGGRVFGRWADRSSRTLMAAMAAGASTVILALLGLASQGGGPWTWVYPACYLLLALAHTGARVGRKTYVVDMAEGDRRTEYVAVANSAMGVLLLGAGAITGLLALAGPEASLALLAVLGLTGAVCAVRLPEVGARAA</sequence>
<evidence type="ECO:0000313" key="2">
    <source>
        <dbReference type="EMBL" id="MFD1717771.1"/>
    </source>
</evidence>
<name>A0ABW4L2L5_9MICO</name>
<dbReference type="Proteomes" id="UP001597277">
    <property type="component" value="Unassembled WGS sequence"/>
</dbReference>
<feature type="transmembrane region" description="Helical" evidence="1">
    <location>
        <begin position="312"/>
        <end position="331"/>
    </location>
</feature>